<gene>
    <name evidence="1" type="ORF">DPMN_086519</name>
</gene>
<reference evidence="1" key="1">
    <citation type="journal article" date="2019" name="bioRxiv">
        <title>The Genome of the Zebra Mussel, Dreissena polymorpha: A Resource for Invasive Species Research.</title>
        <authorList>
            <person name="McCartney M.A."/>
            <person name="Auch B."/>
            <person name="Kono T."/>
            <person name="Mallez S."/>
            <person name="Zhang Y."/>
            <person name="Obille A."/>
            <person name="Becker A."/>
            <person name="Abrahante J.E."/>
            <person name="Garbe J."/>
            <person name="Badalamenti J.P."/>
            <person name="Herman A."/>
            <person name="Mangelson H."/>
            <person name="Liachko I."/>
            <person name="Sullivan S."/>
            <person name="Sone E.D."/>
            <person name="Koren S."/>
            <person name="Silverstein K.A.T."/>
            <person name="Beckman K.B."/>
            <person name="Gohl D.M."/>
        </authorList>
    </citation>
    <scope>NUCLEOTIDE SEQUENCE</scope>
    <source>
        <strain evidence="1">Duluth1</strain>
        <tissue evidence="1">Whole animal</tissue>
    </source>
</reference>
<name>A0A9D4KRC9_DREPO</name>
<evidence type="ECO:0000313" key="1">
    <source>
        <dbReference type="EMBL" id="KAH3844263.1"/>
    </source>
</evidence>
<dbReference type="AlphaFoldDB" id="A0A9D4KRC9"/>
<reference evidence="1" key="2">
    <citation type="submission" date="2020-11" db="EMBL/GenBank/DDBJ databases">
        <authorList>
            <person name="McCartney M.A."/>
            <person name="Auch B."/>
            <person name="Kono T."/>
            <person name="Mallez S."/>
            <person name="Becker A."/>
            <person name="Gohl D.M."/>
            <person name="Silverstein K.A.T."/>
            <person name="Koren S."/>
            <person name="Bechman K.B."/>
            <person name="Herman A."/>
            <person name="Abrahante J.E."/>
            <person name="Garbe J."/>
        </authorList>
    </citation>
    <scope>NUCLEOTIDE SEQUENCE</scope>
    <source>
        <strain evidence="1">Duluth1</strain>
        <tissue evidence="1">Whole animal</tissue>
    </source>
</reference>
<sequence length="154" mass="16780">MVVSSYDNPRPARMITLYGVESDFDHVKFPKKTYGIGKSKCTYVQSNNTLVLTDRHAHTVYMYDTVKGTSEAVIDGNIQKPRGACVGPGDSVMVCSNKKNSIVHMTVNGEILGTYPVDIKNPNSLSMNKDGTKLAVSNSGSGMNKLQLYKISPT</sequence>
<dbReference type="EMBL" id="JAIWYP010000003">
    <property type="protein sequence ID" value="KAH3844263.1"/>
    <property type="molecule type" value="Genomic_DNA"/>
</dbReference>
<evidence type="ECO:0000313" key="2">
    <source>
        <dbReference type="Proteomes" id="UP000828390"/>
    </source>
</evidence>
<dbReference type="Gene3D" id="2.130.10.10">
    <property type="entry name" value="YVTN repeat-like/Quinoprotein amine dehydrogenase"/>
    <property type="match status" value="1"/>
</dbReference>
<dbReference type="InterPro" id="IPR015943">
    <property type="entry name" value="WD40/YVTN_repeat-like_dom_sf"/>
</dbReference>
<dbReference type="SUPFAM" id="SSF63829">
    <property type="entry name" value="Calcium-dependent phosphotriesterase"/>
    <property type="match status" value="1"/>
</dbReference>
<comment type="caution">
    <text evidence="1">The sequence shown here is derived from an EMBL/GenBank/DDBJ whole genome shotgun (WGS) entry which is preliminary data.</text>
</comment>
<dbReference type="OrthoDB" id="6064561at2759"/>
<dbReference type="Proteomes" id="UP000828390">
    <property type="component" value="Unassembled WGS sequence"/>
</dbReference>
<proteinExistence type="predicted"/>
<protein>
    <submittedName>
        <fullName evidence="1">Uncharacterized protein</fullName>
    </submittedName>
</protein>
<keyword evidence="2" id="KW-1185">Reference proteome</keyword>
<accession>A0A9D4KRC9</accession>
<organism evidence="1 2">
    <name type="scientific">Dreissena polymorpha</name>
    <name type="common">Zebra mussel</name>
    <name type="synonym">Mytilus polymorpha</name>
    <dbReference type="NCBI Taxonomy" id="45954"/>
    <lineage>
        <taxon>Eukaryota</taxon>
        <taxon>Metazoa</taxon>
        <taxon>Spiralia</taxon>
        <taxon>Lophotrochozoa</taxon>
        <taxon>Mollusca</taxon>
        <taxon>Bivalvia</taxon>
        <taxon>Autobranchia</taxon>
        <taxon>Heteroconchia</taxon>
        <taxon>Euheterodonta</taxon>
        <taxon>Imparidentia</taxon>
        <taxon>Neoheterodontei</taxon>
        <taxon>Myida</taxon>
        <taxon>Dreissenoidea</taxon>
        <taxon>Dreissenidae</taxon>
        <taxon>Dreissena</taxon>
    </lineage>
</organism>